<feature type="transmembrane region" description="Helical" evidence="8">
    <location>
        <begin position="125"/>
        <end position="146"/>
    </location>
</feature>
<gene>
    <name evidence="10" type="ORF">Ate02nite_78070</name>
</gene>
<dbReference type="AlphaFoldDB" id="A0A919NXB1"/>
<accession>A0A919NXB1</accession>
<keyword evidence="2" id="KW-1003">Cell membrane</keyword>
<keyword evidence="7 8" id="KW-0472">Membrane</keyword>
<keyword evidence="4" id="KW-0547">Nucleotide-binding</keyword>
<organism evidence="10 11">
    <name type="scientific">Paractinoplanes tereljensis</name>
    <dbReference type="NCBI Taxonomy" id="571912"/>
    <lineage>
        <taxon>Bacteria</taxon>
        <taxon>Bacillati</taxon>
        <taxon>Actinomycetota</taxon>
        <taxon>Actinomycetes</taxon>
        <taxon>Micromonosporales</taxon>
        <taxon>Micromonosporaceae</taxon>
        <taxon>Paractinoplanes</taxon>
    </lineage>
</organism>
<evidence type="ECO:0000256" key="7">
    <source>
        <dbReference type="ARBA" id="ARBA00023136"/>
    </source>
</evidence>
<evidence type="ECO:0000256" key="1">
    <source>
        <dbReference type="ARBA" id="ARBA00004236"/>
    </source>
</evidence>
<comment type="caution">
    <text evidence="10">The sequence shown here is derived from an EMBL/GenBank/DDBJ whole genome shotgun (WGS) entry which is preliminary data.</text>
</comment>
<reference evidence="10" key="1">
    <citation type="submission" date="2021-01" db="EMBL/GenBank/DDBJ databases">
        <title>Whole genome shotgun sequence of Actinoplanes tereljensis NBRC 105297.</title>
        <authorList>
            <person name="Komaki H."/>
            <person name="Tamura T."/>
        </authorList>
    </citation>
    <scope>NUCLEOTIDE SEQUENCE</scope>
    <source>
        <strain evidence="10">NBRC 105297</strain>
    </source>
</reference>
<feature type="domain" description="Pycsar effector protein" evidence="9">
    <location>
        <begin position="2"/>
        <end position="145"/>
    </location>
</feature>
<dbReference type="GO" id="GO:0051607">
    <property type="term" value="P:defense response to virus"/>
    <property type="evidence" value="ECO:0007669"/>
    <property type="project" value="UniProtKB-KW"/>
</dbReference>
<name>A0A919NXB1_9ACTN</name>
<comment type="subcellular location">
    <subcellularLocation>
        <location evidence="1">Cell membrane</location>
    </subcellularLocation>
</comment>
<keyword evidence="5 8" id="KW-1133">Transmembrane helix</keyword>
<evidence type="ECO:0000256" key="4">
    <source>
        <dbReference type="ARBA" id="ARBA00022741"/>
    </source>
</evidence>
<dbReference type="InterPro" id="IPR043760">
    <property type="entry name" value="PycTM_dom"/>
</dbReference>
<evidence type="ECO:0000313" key="11">
    <source>
        <dbReference type="Proteomes" id="UP000623608"/>
    </source>
</evidence>
<evidence type="ECO:0000313" key="10">
    <source>
        <dbReference type="EMBL" id="GIF25077.1"/>
    </source>
</evidence>
<evidence type="ECO:0000256" key="5">
    <source>
        <dbReference type="ARBA" id="ARBA00022989"/>
    </source>
</evidence>
<dbReference type="GO" id="GO:0005886">
    <property type="term" value="C:plasma membrane"/>
    <property type="evidence" value="ECO:0007669"/>
    <property type="project" value="UniProtKB-SubCell"/>
</dbReference>
<proteinExistence type="predicted"/>
<evidence type="ECO:0000256" key="2">
    <source>
        <dbReference type="ARBA" id="ARBA00022475"/>
    </source>
</evidence>
<keyword evidence="3 8" id="KW-0812">Transmembrane</keyword>
<evidence type="ECO:0000256" key="6">
    <source>
        <dbReference type="ARBA" id="ARBA00023118"/>
    </source>
</evidence>
<keyword evidence="11" id="KW-1185">Reference proteome</keyword>
<dbReference type="Pfam" id="PF18967">
    <property type="entry name" value="PycTM"/>
    <property type="match status" value="1"/>
</dbReference>
<dbReference type="GO" id="GO:0000166">
    <property type="term" value="F:nucleotide binding"/>
    <property type="evidence" value="ECO:0007669"/>
    <property type="project" value="UniProtKB-KW"/>
</dbReference>
<dbReference type="EMBL" id="BOMY01000050">
    <property type="protein sequence ID" value="GIF25077.1"/>
    <property type="molecule type" value="Genomic_DNA"/>
</dbReference>
<evidence type="ECO:0000256" key="8">
    <source>
        <dbReference type="SAM" id="Phobius"/>
    </source>
</evidence>
<protein>
    <recommendedName>
        <fullName evidence="9">Pycsar effector protein domain-containing protein</fullName>
    </recommendedName>
</protein>
<feature type="transmembrane region" description="Helical" evidence="8">
    <location>
        <begin position="43"/>
        <end position="66"/>
    </location>
</feature>
<evidence type="ECO:0000259" key="9">
    <source>
        <dbReference type="Pfam" id="PF18967"/>
    </source>
</evidence>
<keyword evidence="6" id="KW-0051">Antiviral defense</keyword>
<sequence>MARIDAKASIFLAVDGVALSALLTARSQNGNILANLEGWRSGALTGALLLCVLAGLLTTAVVFPLLGGSRTMRKNRGTIYFGDLRRRQAGELAHQLAHLTLEDQFAQVSRQLVAMARTTWIKHRLLQVALVVALAGFLTIIGVLTFR</sequence>
<evidence type="ECO:0000256" key="3">
    <source>
        <dbReference type="ARBA" id="ARBA00022692"/>
    </source>
</evidence>
<dbReference type="Proteomes" id="UP000623608">
    <property type="component" value="Unassembled WGS sequence"/>
</dbReference>